<dbReference type="GO" id="GO:0005524">
    <property type="term" value="F:ATP binding"/>
    <property type="evidence" value="ECO:0007669"/>
    <property type="project" value="InterPro"/>
</dbReference>
<feature type="transmembrane region" description="Helical" evidence="6">
    <location>
        <begin position="304"/>
        <end position="333"/>
    </location>
</feature>
<dbReference type="InterPro" id="IPR001757">
    <property type="entry name" value="P_typ_ATPase"/>
</dbReference>
<feature type="transmembrane region" description="Helical" evidence="6">
    <location>
        <begin position="96"/>
        <end position="115"/>
    </location>
</feature>
<comment type="caution">
    <text evidence="8">The sequence shown here is derived from an EMBL/GenBank/DDBJ whole genome shotgun (WGS) entry which is preliminary data.</text>
</comment>
<evidence type="ECO:0000256" key="4">
    <source>
        <dbReference type="ARBA" id="ARBA00023136"/>
    </source>
</evidence>
<dbReference type="Gene3D" id="3.40.1110.10">
    <property type="entry name" value="Calcium-transporting ATPase, cytoplasmic domain N"/>
    <property type="match status" value="1"/>
</dbReference>
<evidence type="ECO:0000256" key="6">
    <source>
        <dbReference type="SAM" id="Phobius"/>
    </source>
</evidence>
<dbReference type="AlphaFoldDB" id="A0AAW9HMD7"/>
<evidence type="ECO:0000259" key="7">
    <source>
        <dbReference type="Pfam" id="PF00122"/>
    </source>
</evidence>
<feature type="compositionally biased region" description="Low complexity" evidence="5">
    <location>
        <begin position="384"/>
        <end position="405"/>
    </location>
</feature>
<evidence type="ECO:0000256" key="2">
    <source>
        <dbReference type="ARBA" id="ARBA00022692"/>
    </source>
</evidence>
<dbReference type="Gene3D" id="1.20.1110.10">
    <property type="entry name" value="Calcium-transporting ATPase, transmembrane domain"/>
    <property type="match status" value="1"/>
</dbReference>
<dbReference type="GO" id="GO:0005886">
    <property type="term" value="C:plasma membrane"/>
    <property type="evidence" value="ECO:0007669"/>
    <property type="project" value="UniProtKB-SubCell"/>
</dbReference>
<dbReference type="EMBL" id="JAWNFV010000028">
    <property type="protein sequence ID" value="MDY5141470.1"/>
    <property type="molecule type" value="Genomic_DNA"/>
</dbReference>
<dbReference type="Pfam" id="PF00122">
    <property type="entry name" value="E1-E2_ATPase"/>
    <property type="match status" value="1"/>
</dbReference>
<comment type="subcellular location">
    <subcellularLocation>
        <location evidence="1">Cell membrane</location>
        <topology evidence="1">Multi-pass membrane protein</topology>
    </subcellularLocation>
</comment>
<dbReference type="InterPro" id="IPR018303">
    <property type="entry name" value="ATPase_P-typ_P_site"/>
</dbReference>
<name>A0AAW9HMD7_9ACTO</name>
<feature type="region of interest" description="Disordered" evidence="5">
    <location>
        <begin position="496"/>
        <end position="533"/>
    </location>
</feature>
<dbReference type="RefSeq" id="WP_320753136.1">
    <property type="nucleotide sequence ID" value="NZ_JAWNFV010000028.1"/>
</dbReference>
<sequence>MNDAAPAQRDFDSTAPGPAPPAPAPAASKPAQREPESLALTDPATDPTTGNEHVPASDPALGLSAAQAAQLAAEGKANTLPDRSGRSAAQIVRDNVFTRINFMLGVLFIAVILTGSWINSAFGLLIIANSIIGIIQELRAKHTLDSLAVIGEAHPRVRREGEVHEIAREEVVLGDIIVVAAGEQVVVDGLVTEADYLEVDESLLTGESDSIHKEPGAAMMSGSFVSSGSGSYRATRVGADAYAAKLTSAASKFSLVDSQLQNGIDRILKAITWVLVPVGLLTIWGQIRVVGLDWAAIGAHWRDIVLSVTGALVPMIPEGLVLITSTAFALGVIRLGRLNVLVNELPAIEGLARVDTVAVDKTGTLTENTLRFAGLELVPGAAVSSGSDSGSDSGGASSCAGSSSGTAREQHDDAATSAARAQATAREALAQLGAADPAPNSSMEAIQEALGAPAQPWEVAERQPFTSAKKWSGVSFANGQHWIMGAPDVLLDLASADGPAGAAAPTSAVVPTSAPAAGSAATSSNPALAAARE</sequence>
<feature type="region of interest" description="Disordered" evidence="5">
    <location>
        <begin position="384"/>
        <end position="422"/>
    </location>
</feature>
<protein>
    <submittedName>
        <fullName evidence="8">HAD-IC family P-type ATPase</fullName>
    </submittedName>
</protein>
<dbReference type="InterPro" id="IPR023298">
    <property type="entry name" value="ATPase_P-typ_TM_dom_sf"/>
</dbReference>
<proteinExistence type="predicted"/>
<dbReference type="NCBIfam" id="TIGR01494">
    <property type="entry name" value="ATPase_P-type"/>
    <property type="match status" value="1"/>
</dbReference>
<dbReference type="GO" id="GO:0016887">
    <property type="term" value="F:ATP hydrolysis activity"/>
    <property type="evidence" value="ECO:0007669"/>
    <property type="project" value="InterPro"/>
</dbReference>
<feature type="non-terminal residue" evidence="8">
    <location>
        <position position="533"/>
    </location>
</feature>
<keyword evidence="4 6" id="KW-0472">Membrane</keyword>
<reference evidence="8" key="1">
    <citation type="submission" date="2023-10" db="EMBL/GenBank/DDBJ databases">
        <title>Whole Genome based description of the genera Actinobaculum and Actinotignum reveals a complex phylogenetic relationship within the species included in the genus Actinotignum.</title>
        <authorList>
            <person name="Jensen C.S."/>
            <person name="Dargis R."/>
            <person name="Kemp M."/>
            <person name="Christensen J.J."/>
        </authorList>
    </citation>
    <scope>NUCLEOTIDE SEQUENCE</scope>
    <source>
        <strain evidence="8">SLA_B245</strain>
    </source>
</reference>
<feature type="region of interest" description="Disordered" evidence="5">
    <location>
        <begin position="1"/>
        <end position="58"/>
    </location>
</feature>
<evidence type="ECO:0000256" key="3">
    <source>
        <dbReference type="ARBA" id="ARBA00022989"/>
    </source>
</evidence>
<dbReference type="PANTHER" id="PTHR42861">
    <property type="entry name" value="CALCIUM-TRANSPORTING ATPASE"/>
    <property type="match status" value="1"/>
</dbReference>
<dbReference type="InterPro" id="IPR059000">
    <property type="entry name" value="ATPase_P-type_domA"/>
</dbReference>
<dbReference type="SUPFAM" id="SSF81653">
    <property type="entry name" value="Calcium ATPase, transduction domain A"/>
    <property type="match status" value="1"/>
</dbReference>
<dbReference type="Gene3D" id="3.40.50.1000">
    <property type="entry name" value="HAD superfamily/HAD-like"/>
    <property type="match status" value="1"/>
</dbReference>
<evidence type="ECO:0000256" key="5">
    <source>
        <dbReference type="SAM" id="MobiDB-lite"/>
    </source>
</evidence>
<keyword evidence="3 6" id="KW-1133">Transmembrane helix</keyword>
<feature type="domain" description="P-type ATPase A" evidence="7">
    <location>
        <begin position="156"/>
        <end position="249"/>
    </location>
</feature>
<evidence type="ECO:0000313" key="8">
    <source>
        <dbReference type="EMBL" id="MDY5141470.1"/>
    </source>
</evidence>
<dbReference type="Gene3D" id="2.70.150.10">
    <property type="entry name" value="Calcium-transporting ATPase, cytoplasmic transduction domain A"/>
    <property type="match status" value="1"/>
</dbReference>
<dbReference type="InterPro" id="IPR008250">
    <property type="entry name" value="ATPase_P-typ_transduc_dom_A_sf"/>
</dbReference>
<accession>A0AAW9HMD7</accession>
<dbReference type="PRINTS" id="PR00119">
    <property type="entry name" value="CATATPASE"/>
</dbReference>
<dbReference type="PROSITE" id="PS00154">
    <property type="entry name" value="ATPASE_E1_E2"/>
    <property type="match status" value="1"/>
</dbReference>
<dbReference type="Proteomes" id="UP001288320">
    <property type="component" value="Unassembled WGS sequence"/>
</dbReference>
<organism evidence="8 9">
    <name type="scientific">Actinotignum timonense</name>
    <dbReference type="NCBI Taxonomy" id="1870995"/>
    <lineage>
        <taxon>Bacteria</taxon>
        <taxon>Bacillati</taxon>
        <taxon>Actinomycetota</taxon>
        <taxon>Actinomycetes</taxon>
        <taxon>Actinomycetales</taxon>
        <taxon>Actinomycetaceae</taxon>
        <taxon>Actinotignum</taxon>
    </lineage>
</organism>
<dbReference type="InterPro" id="IPR023214">
    <property type="entry name" value="HAD_sf"/>
</dbReference>
<gene>
    <name evidence="8" type="ORF">R6G74_09145</name>
</gene>
<keyword evidence="2 6" id="KW-0812">Transmembrane</keyword>
<feature type="transmembrane region" description="Helical" evidence="6">
    <location>
        <begin position="267"/>
        <end position="284"/>
    </location>
</feature>
<dbReference type="InterPro" id="IPR023299">
    <property type="entry name" value="ATPase_P-typ_cyto_dom_N"/>
</dbReference>
<evidence type="ECO:0000256" key="1">
    <source>
        <dbReference type="ARBA" id="ARBA00004651"/>
    </source>
</evidence>
<dbReference type="SUPFAM" id="SSF81665">
    <property type="entry name" value="Calcium ATPase, transmembrane domain M"/>
    <property type="match status" value="1"/>
</dbReference>
<evidence type="ECO:0000313" key="9">
    <source>
        <dbReference type="Proteomes" id="UP001288320"/>
    </source>
</evidence>